<comment type="caution">
    <text evidence="2">The sequence shown here is derived from an EMBL/GenBank/DDBJ whole genome shotgun (WGS) entry which is preliminary data.</text>
</comment>
<gene>
    <name evidence="2" type="ORF">CDL15_Pgr023845</name>
</gene>
<protein>
    <submittedName>
        <fullName evidence="2">Uncharacterized protein</fullName>
    </submittedName>
</protein>
<proteinExistence type="predicted"/>
<dbReference type="Proteomes" id="UP000197138">
    <property type="component" value="Unassembled WGS sequence"/>
</dbReference>
<evidence type="ECO:0000313" key="2">
    <source>
        <dbReference type="EMBL" id="OWM65575.1"/>
    </source>
</evidence>
<organism evidence="2 3">
    <name type="scientific">Punica granatum</name>
    <name type="common">Pomegranate</name>
    <dbReference type="NCBI Taxonomy" id="22663"/>
    <lineage>
        <taxon>Eukaryota</taxon>
        <taxon>Viridiplantae</taxon>
        <taxon>Streptophyta</taxon>
        <taxon>Embryophyta</taxon>
        <taxon>Tracheophyta</taxon>
        <taxon>Spermatophyta</taxon>
        <taxon>Magnoliopsida</taxon>
        <taxon>eudicotyledons</taxon>
        <taxon>Gunneridae</taxon>
        <taxon>Pentapetalae</taxon>
        <taxon>rosids</taxon>
        <taxon>malvids</taxon>
        <taxon>Myrtales</taxon>
        <taxon>Lythraceae</taxon>
        <taxon>Punica</taxon>
    </lineage>
</organism>
<evidence type="ECO:0000256" key="1">
    <source>
        <dbReference type="SAM" id="MobiDB-lite"/>
    </source>
</evidence>
<feature type="compositionally biased region" description="Polar residues" evidence="1">
    <location>
        <begin position="1"/>
        <end position="21"/>
    </location>
</feature>
<name>A0A218VYK3_PUNGR</name>
<feature type="region of interest" description="Disordered" evidence="1">
    <location>
        <begin position="1"/>
        <end position="23"/>
    </location>
</feature>
<dbReference type="EMBL" id="MTKT01005609">
    <property type="protein sequence ID" value="OWM65575.1"/>
    <property type="molecule type" value="Genomic_DNA"/>
</dbReference>
<accession>A0A218VYK3</accession>
<reference evidence="3" key="1">
    <citation type="journal article" date="2017" name="Plant J.">
        <title>The pomegranate (Punica granatum L.) genome and the genomics of punicalagin biosynthesis.</title>
        <authorList>
            <person name="Qin G."/>
            <person name="Xu C."/>
            <person name="Ming R."/>
            <person name="Tang H."/>
            <person name="Guyot R."/>
            <person name="Kramer E.M."/>
            <person name="Hu Y."/>
            <person name="Yi X."/>
            <person name="Qi Y."/>
            <person name="Xu X."/>
            <person name="Gao Z."/>
            <person name="Pan H."/>
            <person name="Jian J."/>
            <person name="Tian Y."/>
            <person name="Yue Z."/>
            <person name="Xu Y."/>
        </authorList>
    </citation>
    <scope>NUCLEOTIDE SEQUENCE [LARGE SCALE GENOMIC DNA]</scope>
    <source>
        <strain evidence="3">cv. Dabenzi</strain>
    </source>
</reference>
<sequence length="72" mass="8147">MPTGFESTHVQRTTDARATSTIEDDDCTRRPLRVTLTMKTGAFTFIIHTKTTSDIIRPRWAFPSDVHWGIPG</sequence>
<dbReference type="AlphaFoldDB" id="A0A218VYK3"/>
<evidence type="ECO:0000313" key="3">
    <source>
        <dbReference type="Proteomes" id="UP000197138"/>
    </source>
</evidence>